<dbReference type="PANTHER" id="PTHR21600:SF35">
    <property type="entry name" value="PSEUDOURIDINE SYNTHASE"/>
    <property type="match status" value="1"/>
</dbReference>
<evidence type="ECO:0000313" key="6">
    <source>
        <dbReference type="EMBL" id="KRL55248.1"/>
    </source>
</evidence>
<evidence type="ECO:0000256" key="4">
    <source>
        <dbReference type="RuleBase" id="RU362028"/>
    </source>
</evidence>
<gene>
    <name evidence="6" type="ORF">FC70_GL000844</name>
</gene>
<proteinExistence type="inferred from homology"/>
<dbReference type="EMBL" id="AZFE01000031">
    <property type="protein sequence ID" value="KRL55248.1"/>
    <property type="molecule type" value="Genomic_DNA"/>
</dbReference>
<dbReference type="RefSeq" id="WP_057889803.1">
    <property type="nucleotide sequence ID" value="NZ_AZFE01000031.1"/>
</dbReference>
<dbReference type="InterPro" id="IPR006225">
    <property type="entry name" value="PsdUridine_synth_RluC/D"/>
</dbReference>
<keyword evidence="4" id="KW-0413">Isomerase</keyword>
<dbReference type="STRING" id="1423778.FC70_GL000844"/>
<keyword evidence="7" id="KW-1185">Reference proteome</keyword>
<name>A0A0R1RDV2_9LACO</name>
<feature type="active site" evidence="3">
    <location>
        <position position="135"/>
    </location>
</feature>
<dbReference type="CDD" id="cd02869">
    <property type="entry name" value="PseudoU_synth_RluA_like"/>
    <property type="match status" value="1"/>
</dbReference>
<sequence length="293" mass="32941">MAEYQWQYKGDKPVTIKRFMSQVGLGHRLLADIKYGDGVFRMNAKVEPITTIIEPGEVVTLVTKPVTEDSEVEISNEPIEVVFEDANWLVVNKPAGLSSIPGPTNSTDTLLNRVKGYLVTNNAPDLRPTLIIRLDRFTSGLVLIAKNRVSQSMISHQVENHELDKRYTAIVSGILEPEHDLIEASIGQIENSPRRVVRPDGKKAKTEYWVKQTGADWTELEVKLHTGRTHQIRVHLTHIGHPLLGDELYGGPQDLIARQALHAKSLSFVDPFTQQPMEFQAELPKDMSDILNR</sequence>
<comment type="similarity">
    <text evidence="2 4">Belongs to the pseudouridine synthase RluA family.</text>
</comment>
<evidence type="ECO:0000259" key="5">
    <source>
        <dbReference type="Pfam" id="PF00849"/>
    </source>
</evidence>
<dbReference type="PANTHER" id="PTHR21600">
    <property type="entry name" value="MITOCHONDRIAL RNA PSEUDOURIDINE SYNTHASE"/>
    <property type="match status" value="1"/>
</dbReference>
<dbReference type="GO" id="GO:0009982">
    <property type="term" value="F:pseudouridine synthase activity"/>
    <property type="evidence" value="ECO:0007669"/>
    <property type="project" value="InterPro"/>
</dbReference>
<feature type="domain" description="Pseudouridine synthase RsuA/RluA-like" evidence="5">
    <location>
        <begin position="87"/>
        <end position="238"/>
    </location>
</feature>
<accession>A0A0R1RDV2</accession>
<dbReference type="PATRIC" id="fig|1423778.4.peg.877"/>
<organism evidence="6 7">
    <name type="scientific">Paucilactobacillus oligofermentans DSM 15707 = LMG 22743</name>
    <dbReference type="NCBI Taxonomy" id="1423778"/>
    <lineage>
        <taxon>Bacteria</taxon>
        <taxon>Bacillati</taxon>
        <taxon>Bacillota</taxon>
        <taxon>Bacilli</taxon>
        <taxon>Lactobacillales</taxon>
        <taxon>Lactobacillaceae</taxon>
        <taxon>Paucilactobacillus</taxon>
    </lineage>
</organism>
<comment type="function">
    <text evidence="4">Responsible for synthesis of pseudouridine from uracil.</text>
</comment>
<evidence type="ECO:0000256" key="3">
    <source>
        <dbReference type="PIRSR" id="PIRSR606225-1"/>
    </source>
</evidence>
<dbReference type="GO" id="GO:0000455">
    <property type="term" value="P:enzyme-directed rRNA pseudouridine synthesis"/>
    <property type="evidence" value="ECO:0007669"/>
    <property type="project" value="TreeGrafter"/>
</dbReference>
<evidence type="ECO:0000256" key="1">
    <source>
        <dbReference type="ARBA" id="ARBA00000073"/>
    </source>
</evidence>
<dbReference type="GO" id="GO:0003723">
    <property type="term" value="F:RNA binding"/>
    <property type="evidence" value="ECO:0007669"/>
    <property type="project" value="InterPro"/>
</dbReference>
<comment type="caution">
    <text evidence="6">The sequence shown here is derived from an EMBL/GenBank/DDBJ whole genome shotgun (WGS) entry which is preliminary data.</text>
</comment>
<dbReference type="InterPro" id="IPR006145">
    <property type="entry name" value="PsdUridine_synth_RsuA/RluA"/>
</dbReference>
<dbReference type="KEGG" id="lol:LACOL_0454"/>
<dbReference type="InterPro" id="IPR020103">
    <property type="entry name" value="PsdUridine_synth_cat_dom_sf"/>
</dbReference>
<dbReference type="Pfam" id="PF00849">
    <property type="entry name" value="PseudoU_synth_2"/>
    <property type="match status" value="1"/>
</dbReference>
<dbReference type="AlphaFoldDB" id="A0A0R1RDV2"/>
<dbReference type="Gene3D" id="3.30.2350.10">
    <property type="entry name" value="Pseudouridine synthase"/>
    <property type="match status" value="1"/>
</dbReference>
<dbReference type="NCBIfam" id="TIGR00005">
    <property type="entry name" value="rluA_subfam"/>
    <property type="match status" value="1"/>
</dbReference>
<dbReference type="GO" id="GO:0140098">
    <property type="term" value="F:catalytic activity, acting on RNA"/>
    <property type="evidence" value="ECO:0007669"/>
    <property type="project" value="UniProtKB-ARBA"/>
</dbReference>
<comment type="catalytic activity">
    <reaction evidence="1 4">
        <text>a uridine in RNA = a pseudouridine in RNA</text>
        <dbReference type="Rhea" id="RHEA:48348"/>
        <dbReference type="Rhea" id="RHEA-COMP:12068"/>
        <dbReference type="Rhea" id="RHEA-COMP:12069"/>
        <dbReference type="ChEBI" id="CHEBI:65314"/>
        <dbReference type="ChEBI" id="CHEBI:65315"/>
    </reaction>
</comment>
<dbReference type="OrthoDB" id="9807829at2"/>
<dbReference type="EC" id="5.4.99.-" evidence="4"/>
<evidence type="ECO:0000313" key="7">
    <source>
        <dbReference type="Proteomes" id="UP000051697"/>
    </source>
</evidence>
<dbReference type="SUPFAM" id="SSF55120">
    <property type="entry name" value="Pseudouridine synthase"/>
    <property type="match status" value="1"/>
</dbReference>
<dbReference type="Proteomes" id="UP000051697">
    <property type="component" value="Unassembled WGS sequence"/>
</dbReference>
<reference evidence="6 7" key="1">
    <citation type="journal article" date="2015" name="Genome Announc.">
        <title>Expanding the biotechnology potential of lactobacilli through comparative genomics of 213 strains and associated genera.</title>
        <authorList>
            <person name="Sun Z."/>
            <person name="Harris H.M."/>
            <person name="McCann A."/>
            <person name="Guo C."/>
            <person name="Argimon S."/>
            <person name="Zhang W."/>
            <person name="Yang X."/>
            <person name="Jeffery I.B."/>
            <person name="Cooney J.C."/>
            <person name="Kagawa T.F."/>
            <person name="Liu W."/>
            <person name="Song Y."/>
            <person name="Salvetti E."/>
            <person name="Wrobel A."/>
            <person name="Rasinkangas P."/>
            <person name="Parkhill J."/>
            <person name="Rea M.C."/>
            <person name="O'Sullivan O."/>
            <person name="Ritari J."/>
            <person name="Douillard F.P."/>
            <person name="Paul Ross R."/>
            <person name="Yang R."/>
            <person name="Briner A.E."/>
            <person name="Felis G.E."/>
            <person name="de Vos W.M."/>
            <person name="Barrangou R."/>
            <person name="Klaenhammer T.R."/>
            <person name="Caufield P.W."/>
            <person name="Cui Y."/>
            <person name="Zhang H."/>
            <person name="O'Toole P.W."/>
        </authorList>
    </citation>
    <scope>NUCLEOTIDE SEQUENCE [LARGE SCALE GENOMIC DNA]</scope>
    <source>
        <strain evidence="6 7">DSM 15707</strain>
    </source>
</reference>
<dbReference type="InterPro" id="IPR050188">
    <property type="entry name" value="RluA_PseudoU_synthase"/>
</dbReference>
<evidence type="ECO:0000256" key="2">
    <source>
        <dbReference type="ARBA" id="ARBA00010876"/>
    </source>
</evidence>
<protein>
    <recommendedName>
        <fullName evidence="4">Pseudouridine synthase</fullName>
        <ecNumber evidence="4">5.4.99.-</ecNumber>
    </recommendedName>
</protein>